<dbReference type="SUPFAM" id="SSF48371">
    <property type="entry name" value="ARM repeat"/>
    <property type="match status" value="1"/>
</dbReference>
<dbReference type="PANTHER" id="PTHR12697:SF37">
    <property type="entry name" value="CONSERVED VIRULENCE FACTOR C"/>
    <property type="match status" value="1"/>
</dbReference>
<dbReference type="Pfam" id="PF13769">
    <property type="entry name" value="Virulence_fact"/>
    <property type="match status" value="1"/>
</dbReference>
<accession>A0A9Q4B1I0</accession>
<dbReference type="Gene3D" id="3.30.1370.70">
    <property type="entry name" value="Scaffold protein Nfu/NifU, N-terminal domain"/>
    <property type="match status" value="1"/>
</dbReference>
<dbReference type="PROSITE" id="PS50077">
    <property type="entry name" value="HEAT_REPEAT"/>
    <property type="match status" value="1"/>
</dbReference>
<feature type="domain" description="Scaffold protein Nfu/NifU N-terminal" evidence="2">
    <location>
        <begin position="4"/>
        <end position="90"/>
    </location>
</feature>
<dbReference type="Proteomes" id="UP001057753">
    <property type="component" value="Unassembled WGS sequence"/>
</dbReference>
<dbReference type="AlphaFoldDB" id="A0A9Q4B1I0"/>
<dbReference type="SMART" id="SM00567">
    <property type="entry name" value="EZ_HEAT"/>
    <property type="match status" value="4"/>
</dbReference>
<organism evidence="3 4">
    <name type="scientific">Salipaludibacillus agaradhaerens</name>
    <name type="common">Bacillus agaradhaerens</name>
    <dbReference type="NCBI Taxonomy" id="76935"/>
    <lineage>
        <taxon>Bacteria</taxon>
        <taxon>Bacillati</taxon>
        <taxon>Bacillota</taxon>
        <taxon>Bacilli</taxon>
        <taxon>Bacillales</taxon>
        <taxon>Bacillaceae</taxon>
    </lineage>
</organism>
<dbReference type="PANTHER" id="PTHR12697">
    <property type="entry name" value="PBS LYASE HEAT-LIKE PROTEIN"/>
    <property type="match status" value="1"/>
</dbReference>
<evidence type="ECO:0000313" key="4">
    <source>
        <dbReference type="Proteomes" id="UP001057753"/>
    </source>
</evidence>
<dbReference type="EMBL" id="JABXYM010000001">
    <property type="protein sequence ID" value="MCR6096461.1"/>
    <property type="molecule type" value="Genomic_DNA"/>
</dbReference>
<dbReference type="Pfam" id="PF08712">
    <property type="entry name" value="Nfu_N"/>
    <property type="match status" value="1"/>
</dbReference>
<reference evidence="3" key="1">
    <citation type="submission" date="2020-06" db="EMBL/GenBank/DDBJ databases">
        <title>Insight into the genomes of haloalkaliphilic bacilli from Kenyan soda lakes.</title>
        <authorList>
            <person name="Mwirichia R."/>
            <person name="Villamizar G.C."/>
            <person name="Poehlein A."/>
            <person name="Mugweru J."/>
            <person name="Kipnyargis A."/>
            <person name="Kiplimo D."/>
            <person name="Orwa P."/>
            <person name="Daniel R."/>
        </authorList>
    </citation>
    <scope>NUCLEOTIDE SEQUENCE</scope>
    <source>
        <strain evidence="3">B1096_S55</strain>
    </source>
</reference>
<name>A0A9Q4B1I0_SALAG</name>
<gene>
    <name evidence="3" type="ORF">HXA33_07835</name>
</gene>
<evidence type="ECO:0000256" key="1">
    <source>
        <dbReference type="ARBA" id="ARBA00045876"/>
    </source>
</evidence>
<dbReference type="SUPFAM" id="SSF110836">
    <property type="entry name" value="Hypothetical protein SAV1430"/>
    <property type="match status" value="1"/>
</dbReference>
<comment type="caution">
    <text evidence="3">The sequence shown here is derived from an EMBL/GenBank/DDBJ whole genome shotgun (WGS) entry which is preliminary data.</text>
</comment>
<comment type="function">
    <text evidence="1">Catalyzes the hydroxylation of the N(6)-(4-aminobutyl)-L-lysine intermediate produced by deoxyhypusine synthase/DHPS on a critical lysine of the eukaryotic translation initiation factor 5A/eIF-5A. This is the second step of the post-translational modification of that lysine into an unusual amino acid residue named hypusine. Hypusination is unique to mature eIF-5A factor and is essential for its function.</text>
</comment>
<sequence length="374" mass="42572">MKIIAVEPTPSPNTMKFTLNEALPQGKANNYTLKQKQDAPQFVKEILDIEGVKGVYHVADFIAVERTPKVDWKAILPKVRHVFGEHSEEIEENSVDEHFGEVTVNVQEFKAIPMQVKVSDGEQEVRVGLPERFVSAVNKATKEDDNVVLLRKWKEQRPRYGELNQVANEVAEELQATYTDARLEELVRNADKATDSLTLEKPTRQWLKVTEEMLDEDDWKKRFAILEQMNPKIEDLPVLEKALNDEKASIRRLATVYIGMIEDEKVIPYLERALEDKTVTVRRTAGDAMSDIGSTTAIPAMIKSLKDPSKLVRWRAAMYLYEVGDERAVPALKEAQEDSEFEVSMQAKLALARIEGGEEAKGSVWKQMTEVFDR</sequence>
<dbReference type="InterPro" id="IPR011989">
    <property type="entry name" value="ARM-like"/>
</dbReference>
<dbReference type="InterPro" id="IPR036498">
    <property type="entry name" value="Nfu/NifU_N_sf"/>
</dbReference>
<dbReference type="Pfam" id="PF13646">
    <property type="entry name" value="HEAT_2"/>
    <property type="match status" value="1"/>
</dbReference>
<protein>
    <submittedName>
        <fullName evidence="3">Conserved virulence factor C family protein</fullName>
    </submittedName>
</protein>
<dbReference type="InterPro" id="IPR025989">
    <property type="entry name" value="Virulence_F_dom"/>
</dbReference>
<dbReference type="InterPro" id="IPR004155">
    <property type="entry name" value="PBS_lyase_HEAT"/>
</dbReference>
<dbReference type="SMART" id="SM00932">
    <property type="entry name" value="Nfu_N"/>
    <property type="match status" value="1"/>
</dbReference>
<evidence type="ECO:0000313" key="3">
    <source>
        <dbReference type="EMBL" id="MCR6096461.1"/>
    </source>
</evidence>
<dbReference type="InterPro" id="IPR016024">
    <property type="entry name" value="ARM-type_fold"/>
</dbReference>
<keyword evidence="4" id="KW-1185">Reference proteome</keyword>
<proteinExistence type="predicted"/>
<dbReference type="InterPro" id="IPR014824">
    <property type="entry name" value="Nfu/NifU_N"/>
</dbReference>
<dbReference type="RefSeq" id="WP_257821065.1">
    <property type="nucleotide sequence ID" value="NZ_JABXYM010000001.1"/>
</dbReference>
<dbReference type="Gene3D" id="1.25.10.10">
    <property type="entry name" value="Leucine-rich Repeat Variant"/>
    <property type="match status" value="1"/>
</dbReference>
<dbReference type="InterPro" id="IPR021133">
    <property type="entry name" value="HEAT_type_2"/>
</dbReference>
<evidence type="ECO:0000259" key="2">
    <source>
        <dbReference type="SMART" id="SM00932"/>
    </source>
</evidence>
<dbReference type="GO" id="GO:0016491">
    <property type="term" value="F:oxidoreductase activity"/>
    <property type="evidence" value="ECO:0007669"/>
    <property type="project" value="TreeGrafter"/>
</dbReference>